<evidence type="ECO:0000256" key="2">
    <source>
        <dbReference type="ARBA" id="ARBA00022679"/>
    </source>
</evidence>
<dbReference type="Pfam" id="PF13692">
    <property type="entry name" value="Glyco_trans_1_4"/>
    <property type="match status" value="1"/>
</dbReference>
<keyword evidence="2" id="KW-0808">Transferase</keyword>
<evidence type="ECO:0000313" key="5">
    <source>
        <dbReference type="Proteomes" id="UP001501509"/>
    </source>
</evidence>
<dbReference type="SUPFAM" id="SSF53756">
    <property type="entry name" value="UDP-Glycosyltransferase/glycogen phosphorylase"/>
    <property type="match status" value="1"/>
</dbReference>
<dbReference type="EMBL" id="BAAATD010000014">
    <property type="protein sequence ID" value="GAA2629433.1"/>
    <property type="molecule type" value="Genomic_DNA"/>
</dbReference>
<dbReference type="Pfam" id="PF13439">
    <property type="entry name" value="Glyco_transf_4"/>
    <property type="match status" value="1"/>
</dbReference>
<sequence length="382" mass="40116">MRELRVLHVAQPTTGGVAAYVAQAAAEQLRRGWHVAVACPQDGQLAQWLRPTGIPALPWRAGRAPDLHTLDEAWRLRRIVREFAPDVVHLHSAKAGLAGRLPGSRRHGVIFQPHGWSWLAGRGMLARASKAWEKTAAPRCDALICVGDGELRQGQNAGVRGPLIVVRNGVDLTRFNPAAPAERHAARLALGIPADVPLALCFGRRSRQKGQDLLLAAWPAVLTRCPQARLAIVGDGLTETGPQPGSVSFMPAAADPRPWLAACNVVVMPSRWEGLPLSALETLATGRSLVATAIPGLTEVVTPGTGALVPAEDPEALAEAVAERLAAPDLADAEGAAGTRAASAFNLTETLDQLCALTTAVAAATRPRATSKQTSTPVAGGH</sequence>
<accession>A0ABP6CYA8</accession>
<dbReference type="Proteomes" id="UP001501509">
    <property type="component" value="Unassembled WGS sequence"/>
</dbReference>
<proteinExistence type="predicted"/>
<evidence type="ECO:0000259" key="3">
    <source>
        <dbReference type="Pfam" id="PF13439"/>
    </source>
</evidence>
<dbReference type="PANTHER" id="PTHR45947">
    <property type="entry name" value="SULFOQUINOVOSYL TRANSFERASE SQD2"/>
    <property type="match status" value="1"/>
</dbReference>
<gene>
    <name evidence="4" type="ORF">GCM10010411_78780</name>
</gene>
<keyword evidence="5" id="KW-1185">Reference proteome</keyword>
<name>A0ABP6CYA8_9ACTN</name>
<organism evidence="4 5">
    <name type="scientific">Actinomadura fulvescens</name>
    <dbReference type="NCBI Taxonomy" id="46160"/>
    <lineage>
        <taxon>Bacteria</taxon>
        <taxon>Bacillati</taxon>
        <taxon>Actinomycetota</taxon>
        <taxon>Actinomycetes</taxon>
        <taxon>Streptosporangiales</taxon>
        <taxon>Thermomonosporaceae</taxon>
        <taxon>Actinomadura</taxon>
    </lineage>
</organism>
<feature type="domain" description="Glycosyltransferase subfamily 4-like N-terminal" evidence="3">
    <location>
        <begin position="15"/>
        <end position="174"/>
    </location>
</feature>
<keyword evidence="1" id="KW-0328">Glycosyltransferase</keyword>
<dbReference type="PANTHER" id="PTHR45947:SF3">
    <property type="entry name" value="SULFOQUINOVOSYL TRANSFERASE SQD2"/>
    <property type="match status" value="1"/>
</dbReference>
<evidence type="ECO:0000256" key="1">
    <source>
        <dbReference type="ARBA" id="ARBA00022676"/>
    </source>
</evidence>
<dbReference type="RefSeq" id="WP_344547599.1">
    <property type="nucleotide sequence ID" value="NZ_BAAATD010000014.1"/>
</dbReference>
<reference evidence="5" key="1">
    <citation type="journal article" date="2019" name="Int. J. Syst. Evol. Microbiol.">
        <title>The Global Catalogue of Microorganisms (GCM) 10K type strain sequencing project: providing services to taxonomists for standard genome sequencing and annotation.</title>
        <authorList>
            <consortium name="The Broad Institute Genomics Platform"/>
            <consortium name="The Broad Institute Genome Sequencing Center for Infectious Disease"/>
            <person name="Wu L."/>
            <person name="Ma J."/>
        </authorList>
    </citation>
    <scope>NUCLEOTIDE SEQUENCE [LARGE SCALE GENOMIC DNA]</scope>
    <source>
        <strain evidence="5">JCM 6833</strain>
    </source>
</reference>
<dbReference type="InterPro" id="IPR028098">
    <property type="entry name" value="Glyco_trans_4-like_N"/>
</dbReference>
<dbReference type="InterPro" id="IPR050194">
    <property type="entry name" value="Glycosyltransferase_grp1"/>
</dbReference>
<protein>
    <submittedName>
        <fullName evidence="4">Glycosyltransferase</fullName>
    </submittedName>
</protein>
<dbReference type="Gene3D" id="3.40.50.2000">
    <property type="entry name" value="Glycogen Phosphorylase B"/>
    <property type="match status" value="2"/>
</dbReference>
<evidence type="ECO:0000313" key="4">
    <source>
        <dbReference type="EMBL" id="GAA2629433.1"/>
    </source>
</evidence>
<comment type="caution">
    <text evidence="4">The sequence shown here is derived from an EMBL/GenBank/DDBJ whole genome shotgun (WGS) entry which is preliminary data.</text>
</comment>